<dbReference type="Pfam" id="PF00496">
    <property type="entry name" value="SBP_bac_5"/>
    <property type="match status" value="1"/>
</dbReference>
<dbReference type="PROSITE" id="PS51257">
    <property type="entry name" value="PROKAR_LIPOPROTEIN"/>
    <property type="match status" value="1"/>
</dbReference>
<dbReference type="Gene3D" id="3.40.190.10">
    <property type="entry name" value="Periplasmic binding protein-like II"/>
    <property type="match status" value="1"/>
</dbReference>
<gene>
    <name evidence="2" type="ORF">ACFPET_04645</name>
</gene>
<dbReference type="InterPro" id="IPR039424">
    <property type="entry name" value="SBP_5"/>
</dbReference>
<name>A0ABV8TUM7_9ACTN</name>
<dbReference type="SUPFAM" id="SSF53850">
    <property type="entry name" value="Periplasmic binding protein-like II"/>
    <property type="match status" value="1"/>
</dbReference>
<accession>A0ABV8TUM7</accession>
<dbReference type="InterPro" id="IPR006311">
    <property type="entry name" value="TAT_signal"/>
</dbReference>
<dbReference type="EMBL" id="JBHSDK010000005">
    <property type="protein sequence ID" value="MFC4334484.1"/>
    <property type="molecule type" value="Genomic_DNA"/>
</dbReference>
<dbReference type="InterPro" id="IPR000914">
    <property type="entry name" value="SBP_5_dom"/>
</dbReference>
<proteinExistence type="predicted"/>
<comment type="caution">
    <text evidence="2">The sequence shown here is derived from an EMBL/GenBank/DDBJ whole genome shotgun (WGS) entry which is preliminary data.</text>
</comment>
<dbReference type="InterPro" id="IPR030678">
    <property type="entry name" value="Peptide/Ni-bd"/>
</dbReference>
<dbReference type="PANTHER" id="PTHR30290">
    <property type="entry name" value="PERIPLASMIC BINDING COMPONENT OF ABC TRANSPORTER"/>
    <property type="match status" value="1"/>
</dbReference>
<dbReference type="RefSeq" id="WP_380618252.1">
    <property type="nucleotide sequence ID" value="NZ_JBHSDK010000005.1"/>
</dbReference>
<dbReference type="PANTHER" id="PTHR30290:SF65">
    <property type="entry name" value="MONOACYL PHOSPHATIDYLINOSITOL TETRAMANNOSIDE-BINDING PROTEIN LPQW-RELATED"/>
    <property type="match status" value="1"/>
</dbReference>
<dbReference type="Proteomes" id="UP001595823">
    <property type="component" value="Unassembled WGS sequence"/>
</dbReference>
<dbReference type="PROSITE" id="PS51318">
    <property type="entry name" value="TAT"/>
    <property type="match status" value="1"/>
</dbReference>
<keyword evidence="3" id="KW-1185">Reference proteome</keyword>
<dbReference type="PIRSF" id="PIRSF002741">
    <property type="entry name" value="MppA"/>
    <property type="match status" value="1"/>
</dbReference>
<evidence type="ECO:0000313" key="3">
    <source>
        <dbReference type="Proteomes" id="UP001595823"/>
    </source>
</evidence>
<dbReference type="Gene3D" id="3.10.105.10">
    <property type="entry name" value="Dipeptide-binding Protein, Domain 3"/>
    <property type="match status" value="1"/>
</dbReference>
<feature type="domain" description="Solute-binding protein family 5" evidence="1">
    <location>
        <begin position="75"/>
        <end position="411"/>
    </location>
</feature>
<evidence type="ECO:0000313" key="2">
    <source>
        <dbReference type="EMBL" id="MFC4334484.1"/>
    </source>
</evidence>
<reference evidence="3" key="1">
    <citation type="journal article" date="2019" name="Int. J. Syst. Evol. Microbiol.">
        <title>The Global Catalogue of Microorganisms (GCM) 10K type strain sequencing project: providing services to taxonomists for standard genome sequencing and annotation.</title>
        <authorList>
            <consortium name="The Broad Institute Genomics Platform"/>
            <consortium name="The Broad Institute Genome Sequencing Center for Infectious Disease"/>
            <person name="Wu L."/>
            <person name="Ma J."/>
        </authorList>
    </citation>
    <scope>NUCLEOTIDE SEQUENCE [LARGE SCALE GENOMIC DNA]</scope>
    <source>
        <strain evidence="3">IBRC-M 10908</strain>
    </source>
</reference>
<protein>
    <submittedName>
        <fullName evidence="2">ABC transporter substrate-binding protein</fullName>
    </submittedName>
</protein>
<sequence length="492" mass="51135">MSPSLTRRTLLTSGGVAAAGVLGLTACGGAEDGELVVAMAQTPLAGLSPLSDDAFHLSRWAVVESLVGLDDQGAPVPALAESWEQRDDTTWSFTLRDGVVFHNGEKLTAEAAATALTAAFEATARPRAISGLELAATAADDRTVAITLDAPDPTLPQRLSSPQLSILAPTAYEGDSIDPVGNGTGPFAITDASRDSATMKRFEDYHGEAAALPGFRADYVPDAATRVAALKSGEADVIEAVPYGQTGSLPESQRSSAPTARTVGLYLNTAGGPLADEGLRSAVASAIDAEPIVEDIYEGQADRPAGLFGPALAWADDHLPVELPRAAEPSGTALAIATYSNRAELPEVLTVLADQLTRAGFDVATEVRDYDDIESDMLAGEFDGFLLSRSVVLDSGDPQTFFASDFTSGGDFNISRLSDSAIDSAVAGIAPLEDLGERHAAILDVEAEILSRAAIVPVAHERLVAGVGDRVSHVAADPRERDLVTGATEMEQ</sequence>
<organism evidence="2 3">
    <name type="scientific">Salininema proteolyticum</name>
    <dbReference type="NCBI Taxonomy" id="1607685"/>
    <lineage>
        <taxon>Bacteria</taxon>
        <taxon>Bacillati</taxon>
        <taxon>Actinomycetota</taxon>
        <taxon>Actinomycetes</taxon>
        <taxon>Glycomycetales</taxon>
        <taxon>Glycomycetaceae</taxon>
        <taxon>Salininema</taxon>
    </lineage>
</organism>
<evidence type="ECO:0000259" key="1">
    <source>
        <dbReference type="Pfam" id="PF00496"/>
    </source>
</evidence>